<dbReference type="EMBL" id="SRJC01000006">
    <property type="protein sequence ID" value="TGB01470.1"/>
    <property type="molecule type" value="Genomic_DNA"/>
</dbReference>
<evidence type="ECO:0000313" key="9">
    <source>
        <dbReference type="EMBL" id="TGB01470.1"/>
    </source>
</evidence>
<dbReference type="InterPro" id="IPR036259">
    <property type="entry name" value="MFS_trans_sf"/>
</dbReference>
<feature type="transmembrane region" description="Helical" evidence="7">
    <location>
        <begin position="77"/>
        <end position="94"/>
    </location>
</feature>
<gene>
    <name evidence="9" type="ORF">E4663_16865</name>
</gene>
<evidence type="ECO:0000256" key="1">
    <source>
        <dbReference type="ARBA" id="ARBA00004651"/>
    </source>
</evidence>
<dbReference type="PROSITE" id="PS50850">
    <property type="entry name" value="MFS"/>
    <property type="match status" value="1"/>
</dbReference>
<evidence type="ECO:0000256" key="5">
    <source>
        <dbReference type="ARBA" id="ARBA00022989"/>
    </source>
</evidence>
<comment type="subcellular location">
    <subcellularLocation>
        <location evidence="1">Cell membrane</location>
        <topology evidence="1">Multi-pass membrane protein</topology>
    </subcellularLocation>
</comment>
<feature type="transmembrane region" description="Helical" evidence="7">
    <location>
        <begin position="359"/>
        <end position="378"/>
    </location>
</feature>
<evidence type="ECO:0000259" key="8">
    <source>
        <dbReference type="PROSITE" id="PS50850"/>
    </source>
</evidence>
<accession>A0A4Z0GV09</accession>
<dbReference type="Proteomes" id="UP000297982">
    <property type="component" value="Unassembled WGS sequence"/>
</dbReference>
<name>A0A4Z0GV09_9BACI</name>
<sequence>MTQKAQIPTVSIVGLLALTIIFGWFRYGYGLLFSEFKNAFGLSTSLLGVISSLTFVTFLAGALIVVLFVVKFGARHVILAGIMTASTGLLIASLTDNWMIFAAACLLAGFSPGLTWSSFSQCVNEHCSINIQKRSLAVISTGSTVGLIVISLIYLFLDGNWRLIWGGGAVAGYLIYWWAYKTIPYKSETPSAKRIRFADLKPLLTSDKKPFYASAFLFGFTESTYWTYSADFVQGNFSMANSNAIFFLITGIGGLAGLLGGELISKWGMRFTFSLTIILYSLSMSVLFLSQGWLLVCFSGLTFGISFMLYAAYLPIWSSKVFPKFPAQGFGICIIVLNIGAILGPAVFGWILAYSAYSLIFLLLGIVGLLKVFMLPVVQEEF</sequence>
<proteinExistence type="predicted"/>
<dbReference type="AlphaFoldDB" id="A0A4Z0GV09"/>
<protein>
    <submittedName>
        <fullName evidence="9">MFS transporter</fullName>
    </submittedName>
</protein>
<comment type="caution">
    <text evidence="9">The sequence shown here is derived from an EMBL/GenBank/DDBJ whole genome shotgun (WGS) entry which is preliminary data.</text>
</comment>
<dbReference type="Gene3D" id="1.20.1250.20">
    <property type="entry name" value="MFS general substrate transporter like domains"/>
    <property type="match status" value="1"/>
</dbReference>
<feature type="transmembrane region" description="Helical" evidence="7">
    <location>
        <begin position="45"/>
        <end position="70"/>
    </location>
</feature>
<keyword evidence="2" id="KW-0813">Transport</keyword>
<dbReference type="GO" id="GO:0005886">
    <property type="term" value="C:plasma membrane"/>
    <property type="evidence" value="ECO:0007669"/>
    <property type="project" value="UniProtKB-SubCell"/>
</dbReference>
<reference evidence="9 10" key="1">
    <citation type="journal article" date="2003" name="Int. J. Syst. Evol. Microbiol.">
        <title>Halobacillus salinus sp. nov., isolated from a salt lake on the coast of the East Sea in Korea.</title>
        <authorList>
            <person name="Yoon J.H."/>
            <person name="Kang K.H."/>
            <person name="Park Y.H."/>
        </authorList>
    </citation>
    <scope>NUCLEOTIDE SEQUENCE [LARGE SCALE GENOMIC DNA]</scope>
    <source>
        <strain evidence="9 10">HSL-3</strain>
    </source>
</reference>
<feature type="transmembrane region" description="Helical" evidence="7">
    <location>
        <begin position="7"/>
        <end position="25"/>
    </location>
</feature>
<evidence type="ECO:0000256" key="2">
    <source>
        <dbReference type="ARBA" id="ARBA00022448"/>
    </source>
</evidence>
<dbReference type="RefSeq" id="WP_135328495.1">
    <property type="nucleotide sequence ID" value="NZ_SRJC01000006.1"/>
</dbReference>
<dbReference type="GO" id="GO:0022857">
    <property type="term" value="F:transmembrane transporter activity"/>
    <property type="evidence" value="ECO:0007669"/>
    <property type="project" value="InterPro"/>
</dbReference>
<keyword evidence="4 7" id="KW-0812">Transmembrane</keyword>
<dbReference type="InterPro" id="IPR050189">
    <property type="entry name" value="MFS_Efflux_Transporters"/>
</dbReference>
<dbReference type="InterPro" id="IPR011701">
    <property type="entry name" value="MFS"/>
</dbReference>
<feature type="transmembrane region" description="Helical" evidence="7">
    <location>
        <begin position="267"/>
        <end position="287"/>
    </location>
</feature>
<feature type="transmembrane region" description="Helical" evidence="7">
    <location>
        <begin position="163"/>
        <end position="180"/>
    </location>
</feature>
<evidence type="ECO:0000256" key="6">
    <source>
        <dbReference type="ARBA" id="ARBA00023136"/>
    </source>
</evidence>
<feature type="transmembrane region" description="Helical" evidence="7">
    <location>
        <begin position="100"/>
        <end position="123"/>
    </location>
</feature>
<dbReference type="PANTHER" id="PTHR43124:SF3">
    <property type="entry name" value="CHLORAMPHENICOL EFFLUX PUMP RV0191"/>
    <property type="match status" value="1"/>
</dbReference>
<dbReference type="PANTHER" id="PTHR43124">
    <property type="entry name" value="PURINE EFFLUX PUMP PBUE"/>
    <property type="match status" value="1"/>
</dbReference>
<dbReference type="SUPFAM" id="SSF103473">
    <property type="entry name" value="MFS general substrate transporter"/>
    <property type="match status" value="1"/>
</dbReference>
<dbReference type="Pfam" id="PF07690">
    <property type="entry name" value="MFS_1"/>
    <property type="match status" value="1"/>
</dbReference>
<evidence type="ECO:0000256" key="3">
    <source>
        <dbReference type="ARBA" id="ARBA00022475"/>
    </source>
</evidence>
<evidence type="ECO:0000256" key="7">
    <source>
        <dbReference type="SAM" id="Phobius"/>
    </source>
</evidence>
<feature type="transmembrane region" description="Helical" evidence="7">
    <location>
        <begin position="135"/>
        <end position="157"/>
    </location>
</feature>
<dbReference type="InterPro" id="IPR020846">
    <property type="entry name" value="MFS_dom"/>
</dbReference>
<keyword evidence="10" id="KW-1185">Reference proteome</keyword>
<dbReference type="STRING" id="192814.GCA_900166575_00037"/>
<evidence type="ECO:0000256" key="4">
    <source>
        <dbReference type="ARBA" id="ARBA00022692"/>
    </source>
</evidence>
<organism evidence="9 10">
    <name type="scientific">Halobacillus salinus</name>
    <dbReference type="NCBI Taxonomy" id="192814"/>
    <lineage>
        <taxon>Bacteria</taxon>
        <taxon>Bacillati</taxon>
        <taxon>Bacillota</taxon>
        <taxon>Bacilli</taxon>
        <taxon>Bacillales</taxon>
        <taxon>Bacillaceae</taxon>
        <taxon>Halobacillus</taxon>
    </lineage>
</organism>
<keyword evidence="6 7" id="KW-0472">Membrane</keyword>
<feature type="transmembrane region" description="Helical" evidence="7">
    <location>
        <begin position="329"/>
        <end position="353"/>
    </location>
</feature>
<feature type="transmembrane region" description="Helical" evidence="7">
    <location>
        <begin position="240"/>
        <end position="260"/>
    </location>
</feature>
<keyword evidence="3" id="KW-1003">Cell membrane</keyword>
<keyword evidence="5 7" id="KW-1133">Transmembrane helix</keyword>
<evidence type="ECO:0000313" key="10">
    <source>
        <dbReference type="Proteomes" id="UP000297982"/>
    </source>
</evidence>
<feature type="domain" description="Major facilitator superfamily (MFS) profile" evidence="8">
    <location>
        <begin position="11"/>
        <end position="382"/>
    </location>
</feature>
<feature type="transmembrane region" description="Helical" evidence="7">
    <location>
        <begin position="293"/>
        <end position="317"/>
    </location>
</feature>